<reference evidence="10" key="1">
    <citation type="submission" date="2018-05" db="EMBL/GenBank/DDBJ databases">
        <title>Zavarzinia sp. HR-AS.</title>
        <authorList>
            <person name="Lee Y."/>
            <person name="Jeon C.O."/>
        </authorList>
    </citation>
    <scope>NUCLEOTIDE SEQUENCE [LARGE SCALE GENOMIC DNA]</scope>
    <source>
        <strain evidence="10">DSM 1231</strain>
    </source>
</reference>
<feature type="domain" description="Multidrug resistance protein MdtA-like barrel-sandwich hybrid" evidence="7">
    <location>
        <begin position="46"/>
        <end position="184"/>
    </location>
</feature>
<gene>
    <name evidence="9" type="ORF">DKG75_17970</name>
</gene>
<comment type="caution">
    <text evidence="9">The sequence shown here is derived from an EMBL/GenBank/DDBJ whole genome shotgun (WGS) entry which is preliminary data.</text>
</comment>
<protein>
    <submittedName>
        <fullName evidence="9">Efflux transporter periplasmic adaptor subunit</fullName>
    </submittedName>
</protein>
<evidence type="ECO:0000256" key="6">
    <source>
        <dbReference type="SAM" id="Phobius"/>
    </source>
</evidence>
<evidence type="ECO:0000259" key="7">
    <source>
        <dbReference type="Pfam" id="PF25917"/>
    </source>
</evidence>
<dbReference type="InterPro" id="IPR058625">
    <property type="entry name" value="MdtA-like_BSH"/>
</dbReference>
<dbReference type="AlphaFoldDB" id="A0A317DXV9"/>
<dbReference type="Gene3D" id="2.40.30.170">
    <property type="match status" value="1"/>
</dbReference>
<evidence type="ECO:0000256" key="3">
    <source>
        <dbReference type="ARBA" id="ARBA00022989"/>
    </source>
</evidence>
<dbReference type="PANTHER" id="PTHR30367:SF12">
    <property type="entry name" value="P-HYDROXYBENZOIC ACID EFFLUX PUMP SUBUNIT AAEA"/>
    <property type="match status" value="1"/>
</dbReference>
<feature type="coiled-coil region" evidence="5">
    <location>
        <begin position="77"/>
        <end position="155"/>
    </location>
</feature>
<feature type="transmembrane region" description="Helical" evidence="6">
    <location>
        <begin position="6"/>
        <end position="29"/>
    </location>
</feature>
<dbReference type="SUPFAM" id="SSF111369">
    <property type="entry name" value="HlyD-like secretion proteins"/>
    <property type="match status" value="1"/>
</dbReference>
<dbReference type="PANTHER" id="PTHR30367">
    <property type="entry name" value="P-HYDROXYBENZOIC ACID EFFLUX PUMP SUBUNIT AAEA-RELATED"/>
    <property type="match status" value="1"/>
</dbReference>
<organism evidence="9 10">
    <name type="scientific">Zavarzinia compransoris</name>
    <dbReference type="NCBI Taxonomy" id="1264899"/>
    <lineage>
        <taxon>Bacteria</taxon>
        <taxon>Pseudomonadati</taxon>
        <taxon>Pseudomonadota</taxon>
        <taxon>Alphaproteobacteria</taxon>
        <taxon>Rhodospirillales</taxon>
        <taxon>Zavarziniaceae</taxon>
        <taxon>Zavarzinia</taxon>
    </lineage>
</organism>
<dbReference type="Pfam" id="PF25963">
    <property type="entry name" value="Beta-barrel_AAEA"/>
    <property type="match status" value="1"/>
</dbReference>
<dbReference type="GO" id="GO:0016020">
    <property type="term" value="C:membrane"/>
    <property type="evidence" value="ECO:0007669"/>
    <property type="project" value="InterPro"/>
</dbReference>
<evidence type="ECO:0000256" key="1">
    <source>
        <dbReference type="ARBA" id="ARBA00009477"/>
    </source>
</evidence>
<dbReference type="Proteomes" id="UP000246077">
    <property type="component" value="Unassembled WGS sequence"/>
</dbReference>
<feature type="domain" description="p-hydroxybenzoic acid efflux pump subunit AaeA-like beta-barrel" evidence="8">
    <location>
        <begin position="187"/>
        <end position="283"/>
    </location>
</feature>
<keyword evidence="3 6" id="KW-1133">Transmembrane helix</keyword>
<comment type="similarity">
    <text evidence="1">Belongs to the membrane fusion protein (MFP) (TC 8.A.1) family.</text>
</comment>
<dbReference type="InterPro" id="IPR058634">
    <property type="entry name" value="AaeA-lik-b-barrel"/>
</dbReference>
<keyword evidence="4 6" id="KW-0472">Membrane</keyword>
<evidence type="ECO:0000313" key="9">
    <source>
        <dbReference type="EMBL" id="PWR19214.1"/>
    </source>
</evidence>
<name>A0A317DXV9_9PROT</name>
<proteinExistence type="inferred from homology"/>
<evidence type="ECO:0000256" key="2">
    <source>
        <dbReference type="ARBA" id="ARBA00022692"/>
    </source>
</evidence>
<dbReference type="GO" id="GO:0022857">
    <property type="term" value="F:transmembrane transporter activity"/>
    <property type="evidence" value="ECO:0007669"/>
    <property type="project" value="InterPro"/>
</dbReference>
<evidence type="ECO:0000259" key="8">
    <source>
        <dbReference type="Pfam" id="PF25963"/>
    </source>
</evidence>
<dbReference type="Pfam" id="PF25917">
    <property type="entry name" value="BSH_RND"/>
    <property type="match status" value="1"/>
</dbReference>
<dbReference type="Gene3D" id="2.40.50.100">
    <property type="match status" value="1"/>
</dbReference>
<dbReference type="OrthoDB" id="9811754at2"/>
<sequence>MPPRLVRVSLTLAAVAVAIAAGLYLWALYMDSPWTRDGRVRADVLQIAPDVSGFVTAIEVVDNQKVARGDLLFTIDAERYRIAVSRAEATVAALQEQAAQRQRESTRRNQLGSNAITAESREQAASAAAQAQASLRQAEADLDAARLNLARTEVRAPVNGYVTNLQLHLGDYASGGRPVFAIVDSDSFYVVGYFEETKLAAIREGADASIRLMGFDTAIPGKVAGIARAIVDREAAQGSDLLANVNPTFSWVRLAQRIPVRIALGPVPAEVRLSAGMTATIVIDQGTN</sequence>
<dbReference type="InterPro" id="IPR050393">
    <property type="entry name" value="MFP_Efflux_Pump"/>
</dbReference>
<dbReference type="InterPro" id="IPR006143">
    <property type="entry name" value="RND_pump_MFP"/>
</dbReference>
<accession>A0A317DXV9</accession>
<keyword evidence="10" id="KW-1185">Reference proteome</keyword>
<dbReference type="NCBIfam" id="TIGR01730">
    <property type="entry name" value="RND_mfp"/>
    <property type="match status" value="1"/>
</dbReference>
<evidence type="ECO:0000313" key="10">
    <source>
        <dbReference type="Proteomes" id="UP000246077"/>
    </source>
</evidence>
<dbReference type="EMBL" id="QGLF01000005">
    <property type="protein sequence ID" value="PWR19214.1"/>
    <property type="molecule type" value="Genomic_DNA"/>
</dbReference>
<keyword evidence="5" id="KW-0175">Coiled coil</keyword>
<evidence type="ECO:0000256" key="4">
    <source>
        <dbReference type="ARBA" id="ARBA00023136"/>
    </source>
</evidence>
<evidence type="ECO:0000256" key="5">
    <source>
        <dbReference type="SAM" id="Coils"/>
    </source>
</evidence>
<keyword evidence="2 6" id="KW-0812">Transmembrane</keyword>